<dbReference type="EMBL" id="CM042014">
    <property type="protein sequence ID" value="KAI3721412.1"/>
    <property type="molecule type" value="Genomic_DNA"/>
</dbReference>
<name>A0ACB9BG98_CICIN</name>
<evidence type="ECO:0000313" key="1">
    <source>
        <dbReference type="EMBL" id="KAI3721412.1"/>
    </source>
</evidence>
<protein>
    <submittedName>
        <fullName evidence="1">Uncharacterized protein</fullName>
    </submittedName>
</protein>
<keyword evidence="2" id="KW-1185">Reference proteome</keyword>
<accession>A0ACB9BG98</accession>
<dbReference type="Proteomes" id="UP001055811">
    <property type="component" value="Linkage Group LG06"/>
</dbReference>
<reference evidence="1 2" key="2">
    <citation type="journal article" date="2022" name="Mol. Ecol. Resour.">
        <title>The genomes of chicory, endive, great burdock and yacon provide insights into Asteraceae paleo-polyploidization history and plant inulin production.</title>
        <authorList>
            <person name="Fan W."/>
            <person name="Wang S."/>
            <person name="Wang H."/>
            <person name="Wang A."/>
            <person name="Jiang F."/>
            <person name="Liu H."/>
            <person name="Zhao H."/>
            <person name="Xu D."/>
            <person name="Zhang Y."/>
        </authorList>
    </citation>
    <scope>NUCLEOTIDE SEQUENCE [LARGE SCALE GENOMIC DNA]</scope>
    <source>
        <strain evidence="2">cv. Punajuju</strain>
        <tissue evidence="1">Leaves</tissue>
    </source>
</reference>
<gene>
    <name evidence="1" type="ORF">L2E82_32422</name>
</gene>
<sequence length="66" mass="7717">MSGKDTRLSKQEKKKFAFNGGKEKDKIGVSIKGGRDMEIVFDRRSRWKGRWSDQWNCFTLFVSEGQ</sequence>
<organism evidence="1 2">
    <name type="scientific">Cichorium intybus</name>
    <name type="common">Chicory</name>
    <dbReference type="NCBI Taxonomy" id="13427"/>
    <lineage>
        <taxon>Eukaryota</taxon>
        <taxon>Viridiplantae</taxon>
        <taxon>Streptophyta</taxon>
        <taxon>Embryophyta</taxon>
        <taxon>Tracheophyta</taxon>
        <taxon>Spermatophyta</taxon>
        <taxon>Magnoliopsida</taxon>
        <taxon>eudicotyledons</taxon>
        <taxon>Gunneridae</taxon>
        <taxon>Pentapetalae</taxon>
        <taxon>asterids</taxon>
        <taxon>campanulids</taxon>
        <taxon>Asterales</taxon>
        <taxon>Asteraceae</taxon>
        <taxon>Cichorioideae</taxon>
        <taxon>Cichorieae</taxon>
        <taxon>Cichoriinae</taxon>
        <taxon>Cichorium</taxon>
    </lineage>
</organism>
<reference evidence="2" key="1">
    <citation type="journal article" date="2022" name="Mol. Ecol. Resour.">
        <title>The genomes of chicory, endive, great burdock and yacon provide insights into Asteraceae palaeo-polyploidization history and plant inulin production.</title>
        <authorList>
            <person name="Fan W."/>
            <person name="Wang S."/>
            <person name="Wang H."/>
            <person name="Wang A."/>
            <person name="Jiang F."/>
            <person name="Liu H."/>
            <person name="Zhao H."/>
            <person name="Xu D."/>
            <person name="Zhang Y."/>
        </authorList>
    </citation>
    <scope>NUCLEOTIDE SEQUENCE [LARGE SCALE GENOMIC DNA]</scope>
    <source>
        <strain evidence="2">cv. Punajuju</strain>
    </source>
</reference>
<comment type="caution">
    <text evidence="1">The sequence shown here is derived from an EMBL/GenBank/DDBJ whole genome shotgun (WGS) entry which is preliminary data.</text>
</comment>
<proteinExistence type="predicted"/>
<evidence type="ECO:0000313" key="2">
    <source>
        <dbReference type="Proteomes" id="UP001055811"/>
    </source>
</evidence>